<dbReference type="InterPro" id="IPR036890">
    <property type="entry name" value="HATPase_C_sf"/>
</dbReference>
<evidence type="ECO:0000256" key="9">
    <source>
        <dbReference type="SAM" id="Phobius"/>
    </source>
</evidence>
<keyword evidence="9" id="KW-1133">Transmembrane helix</keyword>
<evidence type="ECO:0000256" key="7">
    <source>
        <dbReference type="ARBA" id="ARBA00022840"/>
    </source>
</evidence>
<keyword evidence="6 12" id="KW-0418">Kinase</keyword>
<dbReference type="PROSITE" id="PS50112">
    <property type="entry name" value="PAS"/>
    <property type="match status" value="1"/>
</dbReference>
<dbReference type="SUPFAM" id="SSF55874">
    <property type="entry name" value="ATPase domain of HSP90 chaperone/DNA topoisomerase II/histidine kinase"/>
    <property type="match status" value="1"/>
</dbReference>
<keyword evidence="3" id="KW-0597">Phosphoprotein</keyword>
<dbReference type="CDD" id="cd00130">
    <property type="entry name" value="PAS"/>
    <property type="match status" value="1"/>
</dbReference>
<keyword evidence="13" id="KW-1185">Reference proteome</keyword>
<dbReference type="RefSeq" id="WP_131919334.1">
    <property type="nucleotide sequence ID" value="NZ_JAOQNU010000012.1"/>
</dbReference>
<dbReference type="Gene3D" id="3.30.565.10">
    <property type="entry name" value="Histidine kinase-like ATPase, C-terminal domain"/>
    <property type="match status" value="1"/>
</dbReference>
<dbReference type="Proteomes" id="UP000294813">
    <property type="component" value="Unassembled WGS sequence"/>
</dbReference>
<feature type="transmembrane region" description="Helical" evidence="9">
    <location>
        <begin position="18"/>
        <end position="41"/>
    </location>
</feature>
<evidence type="ECO:0000313" key="13">
    <source>
        <dbReference type="Proteomes" id="UP000294813"/>
    </source>
</evidence>
<comment type="catalytic activity">
    <reaction evidence="1">
        <text>ATP + protein L-histidine = ADP + protein N-phospho-L-histidine.</text>
        <dbReference type="EC" id="2.7.13.3"/>
    </reaction>
</comment>
<dbReference type="GO" id="GO:0006355">
    <property type="term" value="P:regulation of DNA-templated transcription"/>
    <property type="evidence" value="ECO:0007669"/>
    <property type="project" value="InterPro"/>
</dbReference>
<dbReference type="Pfam" id="PF00989">
    <property type="entry name" value="PAS"/>
    <property type="match status" value="1"/>
</dbReference>
<organism evidence="12 13">
    <name type="scientific">Heliophilum fasciatum</name>
    <dbReference type="NCBI Taxonomy" id="35700"/>
    <lineage>
        <taxon>Bacteria</taxon>
        <taxon>Bacillati</taxon>
        <taxon>Bacillota</taxon>
        <taxon>Clostridia</taxon>
        <taxon>Eubacteriales</taxon>
        <taxon>Heliobacteriaceae</taxon>
        <taxon>Heliophilum</taxon>
    </lineage>
</organism>
<evidence type="ECO:0000256" key="5">
    <source>
        <dbReference type="ARBA" id="ARBA00022741"/>
    </source>
</evidence>
<reference evidence="12 13" key="1">
    <citation type="submission" date="2019-03" db="EMBL/GenBank/DDBJ databases">
        <title>Genomic Encyclopedia of Type Strains, Phase IV (KMG-IV): sequencing the most valuable type-strain genomes for metagenomic binning, comparative biology and taxonomic classification.</title>
        <authorList>
            <person name="Goeker M."/>
        </authorList>
    </citation>
    <scope>NUCLEOTIDE SEQUENCE [LARGE SCALE GENOMIC DNA]</scope>
    <source>
        <strain evidence="12 13">DSM 11170</strain>
    </source>
</reference>
<evidence type="ECO:0000256" key="8">
    <source>
        <dbReference type="ARBA" id="ARBA00023012"/>
    </source>
</evidence>
<dbReference type="PANTHER" id="PTHR43065:SF10">
    <property type="entry name" value="PEROXIDE STRESS-ACTIVATED HISTIDINE KINASE MAK3"/>
    <property type="match status" value="1"/>
</dbReference>
<dbReference type="EMBL" id="SLXT01000013">
    <property type="protein sequence ID" value="TCP63982.1"/>
    <property type="molecule type" value="Genomic_DNA"/>
</dbReference>
<dbReference type="OrthoDB" id="505470at2"/>
<dbReference type="SUPFAM" id="SSF47384">
    <property type="entry name" value="Homodimeric domain of signal transducing histidine kinase"/>
    <property type="match status" value="1"/>
</dbReference>
<dbReference type="Gene3D" id="1.10.287.130">
    <property type="match status" value="1"/>
</dbReference>
<sequence>MNNTIKKWLFPKQITRRVYVNVVLVVVMHTLLLTGLVHIGFFKKERYERKLDMLSAIQQMESQYPARANEYITAYQAGKITKAELEWQMHRVLQPVANQFSELYPNIDFGYYSNDLQQIVAAAENSQSYIRVFAYSYKLPEPSREEADCLGTRDPRRLLGFDIQGETDTYRYNQFWDEPTMYALRPLYHDQQIVAYAWAAVHRSSINRAIILRTMEIVSVEFIFALTFLMAARRIYHQMKREIKGFVLTALGMSEAAKAVQKDKENVLPEIELLLEKVSADSQEIAKVSEQLSLETGQRVRAEEDMVHIFSLTNDVLCIIDESGIIRRHNPALERLLGLPEEQIVNHSLFEFISNREEEKNIEGSALVSGAFETLLQSRQGEQRLIAWNMVRSGENIYASGRDITEVRRIEREMARLDRLSLTAQTAAGIAHEIRNPLTAVRGYLQLLQLKQECAAAGSYFKIMIEEIDRANGIITEFLSLSRTQIADLRRGNLNRAIESIAPLMGANAGSLILELGDVPDVLFGEKEFRQVLLNLVKNGFEASGHDQKVTVRTFAEDDAVVLQVQDQGPGIPPDVLSKLGTPFFTTKDTGTGLGLAVCFNIIAAHGAELKIDTGKSGTTFAIRFPLIQQDD</sequence>
<dbReference type="InterPro" id="IPR004358">
    <property type="entry name" value="Sig_transdc_His_kin-like_C"/>
</dbReference>
<dbReference type="Pfam" id="PF00512">
    <property type="entry name" value="HisKA"/>
    <property type="match status" value="1"/>
</dbReference>
<dbReference type="PROSITE" id="PS50109">
    <property type="entry name" value="HIS_KIN"/>
    <property type="match status" value="1"/>
</dbReference>
<dbReference type="InterPro" id="IPR003661">
    <property type="entry name" value="HisK_dim/P_dom"/>
</dbReference>
<dbReference type="InterPro" id="IPR036097">
    <property type="entry name" value="HisK_dim/P_sf"/>
</dbReference>
<feature type="domain" description="PAS" evidence="11">
    <location>
        <begin position="302"/>
        <end position="353"/>
    </location>
</feature>
<keyword evidence="7" id="KW-0067">ATP-binding</keyword>
<evidence type="ECO:0000259" key="10">
    <source>
        <dbReference type="PROSITE" id="PS50109"/>
    </source>
</evidence>
<keyword evidence="9" id="KW-0812">Transmembrane</keyword>
<dbReference type="NCBIfam" id="TIGR00229">
    <property type="entry name" value="sensory_box"/>
    <property type="match status" value="1"/>
</dbReference>
<evidence type="ECO:0000256" key="6">
    <source>
        <dbReference type="ARBA" id="ARBA00022777"/>
    </source>
</evidence>
<protein>
    <recommendedName>
        <fullName evidence="2">histidine kinase</fullName>
        <ecNumber evidence="2">2.7.13.3</ecNumber>
    </recommendedName>
</protein>
<evidence type="ECO:0000256" key="4">
    <source>
        <dbReference type="ARBA" id="ARBA00022679"/>
    </source>
</evidence>
<dbReference type="SMART" id="SM00387">
    <property type="entry name" value="HATPase_c"/>
    <property type="match status" value="1"/>
</dbReference>
<dbReference type="Gene3D" id="3.30.450.20">
    <property type="entry name" value="PAS domain"/>
    <property type="match status" value="1"/>
</dbReference>
<dbReference type="InterPro" id="IPR005467">
    <property type="entry name" value="His_kinase_dom"/>
</dbReference>
<evidence type="ECO:0000313" key="12">
    <source>
        <dbReference type="EMBL" id="TCP63982.1"/>
    </source>
</evidence>
<evidence type="ECO:0000259" key="11">
    <source>
        <dbReference type="PROSITE" id="PS50112"/>
    </source>
</evidence>
<keyword evidence="9" id="KW-0472">Membrane</keyword>
<dbReference type="InterPro" id="IPR003594">
    <property type="entry name" value="HATPase_dom"/>
</dbReference>
<dbReference type="InterPro" id="IPR013767">
    <property type="entry name" value="PAS_fold"/>
</dbReference>
<dbReference type="GO" id="GO:0005524">
    <property type="term" value="F:ATP binding"/>
    <property type="evidence" value="ECO:0007669"/>
    <property type="project" value="UniProtKB-KW"/>
</dbReference>
<keyword evidence="4" id="KW-0808">Transferase</keyword>
<dbReference type="Pfam" id="PF02518">
    <property type="entry name" value="HATPase_c"/>
    <property type="match status" value="1"/>
</dbReference>
<gene>
    <name evidence="12" type="ORF">EDD73_11332</name>
</gene>
<accession>A0A4R2RJH1</accession>
<dbReference type="CDD" id="cd00082">
    <property type="entry name" value="HisKA"/>
    <property type="match status" value="1"/>
</dbReference>
<keyword evidence="5" id="KW-0547">Nucleotide-binding</keyword>
<dbReference type="SMART" id="SM00091">
    <property type="entry name" value="PAS"/>
    <property type="match status" value="1"/>
</dbReference>
<dbReference type="InterPro" id="IPR000014">
    <property type="entry name" value="PAS"/>
</dbReference>
<dbReference type="EC" id="2.7.13.3" evidence="2"/>
<feature type="domain" description="Histidine kinase" evidence="10">
    <location>
        <begin position="429"/>
        <end position="629"/>
    </location>
</feature>
<dbReference type="SUPFAM" id="SSF55785">
    <property type="entry name" value="PYP-like sensor domain (PAS domain)"/>
    <property type="match status" value="1"/>
</dbReference>
<dbReference type="SMART" id="SM00388">
    <property type="entry name" value="HisKA"/>
    <property type="match status" value="1"/>
</dbReference>
<evidence type="ECO:0000256" key="1">
    <source>
        <dbReference type="ARBA" id="ARBA00000085"/>
    </source>
</evidence>
<dbReference type="GO" id="GO:0000155">
    <property type="term" value="F:phosphorelay sensor kinase activity"/>
    <property type="evidence" value="ECO:0007669"/>
    <property type="project" value="InterPro"/>
</dbReference>
<dbReference type="PRINTS" id="PR00344">
    <property type="entry name" value="BCTRLSENSOR"/>
</dbReference>
<dbReference type="InterPro" id="IPR035965">
    <property type="entry name" value="PAS-like_dom_sf"/>
</dbReference>
<proteinExistence type="predicted"/>
<comment type="caution">
    <text evidence="12">The sequence shown here is derived from an EMBL/GenBank/DDBJ whole genome shotgun (WGS) entry which is preliminary data.</text>
</comment>
<dbReference type="PANTHER" id="PTHR43065">
    <property type="entry name" value="SENSOR HISTIDINE KINASE"/>
    <property type="match status" value="1"/>
</dbReference>
<evidence type="ECO:0000256" key="2">
    <source>
        <dbReference type="ARBA" id="ARBA00012438"/>
    </source>
</evidence>
<dbReference type="AlphaFoldDB" id="A0A4R2RJH1"/>
<evidence type="ECO:0000256" key="3">
    <source>
        <dbReference type="ARBA" id="ARBA00022553"/>
    </source>
</evidence>
<keyword evidence="8" id="KW-0902">Two-component regulatory system</keyword>
<name>A0A4R2RJH1_9FIRM</name>